<sequence>MIKMRRQGVKLFIDPQPMDWSVKPGVYHIDSDTGLDSS</sequence>
<proteinExistence type="predicted"/>
<reference evidence="1 2" key="1">
    <citation type="submission" date="2018-06" db="EMBL/GenBank/DDBJ databases">
        <authorList>
            <consortium name="Pathogen Informatics"/>
            <person name="Doyle S."/>
        </authorList>
    </citation>
    <scope>NUCLEOTIDE SEQUENCE [LARGE SCALE GENOMIC DNA]</scope>
    <source>
        <strain evidence="1 2">NCTC11532</strain>
    </source>
</reference>
<dbReference type="AlphaFoldDB" id="A0A378LXX9"/>
<protein>
    <submittedName>
        <fullName evidence="1">Uncharacterized protein</fullName>
    </submittedName>
</protein>
<gene>
    <name evidence="1" type="ORF">NCTC11532_02858</name>
</gene>
<evidence type="ECO:0000313" key="2">
    <source>
        <dbReference type="Proteomes" id="UP000255297"/>
    </source>
</evidence>
<dbReference type="Proteomes" id="UP000255297">
    <property type="component" value="Unassembled WGS sequence"/>
</dbReference>
<accession>A0A378LXX9</accession>
<name>A0A378LXX9_9GAMM</name>
<dbReference type="EMBL" id="UGPB01000001">
    <property type="protein sequence ID" value="STY31355.1"/>
    <property type="molecule type" value="Genomic_DNA"/>
</dbReference>
<organism evidence="1 2">
    <name type="scientific">Legionella wadsworthii</name>
    <dbReference type="NCBI Taxonomy" id="28088"/>
    <lineage>
        <taxon>Bacteria</taxon>
        <taxon>Pseudomonadati</taxon>
        <taxon>Pseudomonadota</taxon>
        <taxon>Gammaproteobacteria</taxon>
        <taxon>Legionellales</taxon>
        <taxon>Legionellaceae</taxon>
        <taxon>Legionella</taxon>
    </lineage>
</organism>
<evidence type="ECO:0000313" key="1">
    <source>
        <dbReference type="EMBL" id="STY31355.1"/>
    </source>
</evidence>
<keyword evidence="2" id="KW-1185">Reference proteome</keyword>